<name>A0A7C8Q4L4_ORBOL</name>
<feature type="region of interest" description="Disordered" evidence="1">
    <location>
        <begin position="707"/>
        <end position="880"/>
    </location>
</feature>
<feature type="compositionally biased region" description="Low complexity" evidence="1">
    <location>
        <begin position="786"/>
        <end position="805"/>
    </location>
</feature>
<dbReference type="Proteomes" id="UP000479691">
    <property type="component" value="Unassembled WGS sequence"/>
</dbReference>
<evidence type="ECO:0000313" key="3">
    <source>
        <dbReference type="EMBL" id="KAF3192552.1"/>
    </source>
</evidence>
<evidence type="ECO:0008006" key="5">
    <source>
        <dbReference type="Google" id="ProtNLM"/>
    </source>
</evidence>
<evidence type="ECO:0000256" key="2">
    <source>
        <dbReference type="SAM" id="SignalP"/>
    </source>
</evidence>
<feature type="compositionally biased region" description="Polar residues" evidence="1">
    <location>
        <begin position="806"/>
        <end position="823"/>
    </location>
</feature>
<keyword evidence="2" id="KW-0732">Signal</keyword>
<sequence length="1414" mass="151372">MAVPRGDKLSFLLLSLVLFLSFFDTTSSIPQREVTPTRFHDTSVITKWKWETSTSISIQYRYKPTQISTVTSADTGLCKGYRIPTTLQHALAIKVCEKCPRQTITNFRDPITSHAESWVHGRTTILQWWVIEFWEWAFQSFQTAVYHVSQHGKPRKWTSYTIGITLETRPMTTLGALTTYNTTNFIPHRARVTVHNLEGGYRSTIQITRAPTVITHMRTTRFQKTVYITVTQVVQLTEVNTIVDGSGSIMKITSLLPLPSSITIGCATKSTHINREGSTVIHISDILTSVHLDINVPGCTRVYDSTSCASPKSAGAQDGPEDEIGSLSSDLEIVADFLTGASLQLSTVSRPIYSLASGLSSRPSSSETSKRASGSTAIAISMSASNPSTPQAIIPLSMLSSSDNLSTITSAVTSWYEMVTQTIYSGSTSRTSLTIGADGNPTAIIVLPTGLGGIRFTTVSSGSTALETTIVGPDGVTTVIEIRPITASQVESSSVELMVSSSTDPMGQSSVEFLSTTTSSLEATDLISTTLLPTNASVGSSPAETTSEVSSIYFDSSTREPGDSDITSISLPPIINLTTVDLGTTTSSIIGLTTADSGITSPSNVDMSTIDLSSLDITSTSEIAETNFTDGISTILLSESLTFESTSTGVISTVESTSEFQIQSSTESTDLVFTASEQTRPAGLTLSSQVATPTTDLLTTKEPLQTAAPANEPSLTTSAGPDLSVPSLSESPLAETTLPSETSSEETLNPFSQSLTSDGSTVETLSTDTTVSETASESPSATDLQSTTSENSETGGSISTIDSTSRLSQSTDISATVTNTLSDLNDETSTESMPEISSSEEVSSTVSSLTGAPTTSIFMEEETQTNGAPSTMDGATESISISTSPPTVNLVPTAMSIIEDYKLYDFCSEYLGYSKRISTVIQSQNYSLNKDINITKWHKCFAAELDSHRIESQFFTVTSVVLDGVKSINETTTQNSPITLLSVVTIYEGVYTSQIYETITLSSTETTTTTILSGQVTSTSIELSTTIVLFRETSTIVDGQTTSTIVLPGTQTSKVSGSTTVISGEASTQTTTTITDFTTISTAQTHHYHLRHFYTANYNIHYNYKLSHCFDNFDKRTTVSTFISVVTSSVMSNLRSTVSATAPVTTTTFTSLSYIAVTVTSRSNSQAGIKARAPSSLSEEGIQQTGIEKRQANLVSNTVIIPSPLETFGTDILSEACVSGVTSKDSMETVSAIIFETVTLIQTTSIMSTTRTKLSTIAESRTSTEIVNMIVPETSYTSTIFFTESINMTFTSVVQIGTFSSTQIFTDTVTLEEAFISSIFETLPSTTEVNILTETIQTTEVLSSFLTLPSTTIFETITSTKTQSAILFVSETIPSSTAIVTTTSFSTQTDVDIPTEFVPSITRTITNFQTFIPN</sequence>
<feature type="compositionally biased region" description="Polar residues" evidence="1">
    <location>
        <begin position="749"/>
        <end position="785"/>
    </location>
</feature>
<feature type="compositionally biased region" description="Low complexity" evidence="1">
    <location>
        <begin position="830"/>
        <end position="848"/>
    </location>
</feature>
<reference evidence="3 4" key="1">
    <citation type="submission" date="2019-06" db="EMBL/GenBank/DDBJ databases">
        <authorList>
            <person name="Palmer J.M."/>
        </authorList>
    </citation>
    <scope>NUCLEOTIDE SEQUENCE [LARGE SCALE GENOMIC DNA]</scope>
    <source>
        <strain evidence="3 4">TWF788</strain>
    </source>
</reference>
<accession>A0A7C8Q4L4</accession>
<comment type="caution">
    <text evidence="3">The sequence shown here is derived from an EMBL/GenBank/DDBJ whole genome shotgun (WGS) entry which is preliminary data.</text>
</comment>
<protein>
    <recommendedName>
        <fullName evidence="5">Agglutinin-like protein N-terminal domain-containing protein</fullName>
    </recommendedName>
</protein>
<proteinExistence type="predicted"/>
<feature type="signal peptide" evidence="2">
    <location>
        <begin position="1"/>
        <end position="28"/>
    </location>
</feature>
<feature type="compositionally biased region" description="Low complexity" evidence="1">
    <location>
        <begin position="733"/>
        <end position="748"/>
    </location>
</feature>
<feature type="chain" id="PRO_5028985927" description="Agglutinin-like protein N-terminal domain-containing protein" evidence="2">
    <location>
        <begin position="29"/>
        <end position="1414"/>
    </location>
</feature>
<dbReference type="EMBL" id="JAABOE010000001">
    <property type="protein sequence ID" value="KAF3192552.1"/>
    <property type="molecule type" value="Genomic_DNA"/>
</dbReference>
<evidence type="ECO:0000313" key="4">
    <source>
        <dbReference type="Proteomes" id="UP000479691"/>
    </source>
</evidence>
<organism evidence="3 4">
    <name type="scientific">Orbilia oligospora</name>
    <name type="common">Nematode-trapping fungus</name>
    <name type="synonym">Arthrobotrys oligospora</name>
    <dbReference type="NCBI Taxonomy" id="2813651"/>
    <lineage>
        <taxon>Eukaryota</taxon>
        <taxon>Fungi</taxon>
        <taxon>Dikarya</taxon>
        <taxon>Ascomycota</taxon>
        <taxon>Pezizomycotina</taxon>
        <taxon>Orbiliomycetes</taxon>
        <taxon>Orbiliales</taxon>
        <taxon>Orbiliaceae</taxon>
        <taxon>Orbilia</taxon>
    </lineage>
</organism>
<evidence type="ECO:0000256" key="1">
    <source>
        <dbReference type="SAM" id="MobiDB-lite"/>
    </source>
</evidence>
<gene>
    <name evidence="3" type="ORF">TWF788_000163</name>
</gene>